<dbReference type="SUPFAM" id="SSF100895">
    <property type="entry name" value="Kazal-type serine protease inhibitors"/>
    <property type="match status" value="1"/>
</dbReference>
<feature type="transmembrane region" description="Helical" evidence="8">
    <location>
        <begin position="54"/>
        <end position="76"/>
    </location>
</feature>
<proteinExistence type="inferred from homology"/>
<dbReference type="PANTHER" id="PTHR11388:SF160">
    <property type="entry name" value="SOLUTE CARRIER ORGANIC ANION TRANSPORTER FAMILY MEMBER"/>
    <property type="match status" value="1"/>
</dbReference>
<evidence type="ECO:0000256" key="4">
    <source>
        <dbReference type="ARBA" id="ARBA00022692"/>
    </source>
</evidence>
<evidence type="ECO:0000256" key="8">
    <source>
        <dbReference type="RuleBase" id="RU362056"/>
    </source>
</evidence>
<name>A0A210PI14_MIZYE</name>
<dbReference type="GO" id="GO:0015347">
    <property type="term" value="F:sodium-independent organic anion transmembrane transporter activity"/>
    <property type="evidence" value="ECO:0007669"/>
    <property type="project" value="TreeGrafter"/>
</dbReference>
<organism evidence="10 11">
    <name type="scientific">Mizuhopecten yessoensis</name>
    <name type="common">Japanese scallop</name>
    <name type="synonym">Patinopecten yessoensis</name>
    <dbReference type="NCBI Taxonomy" id="6573"/>
    <lineage>
        <taxon>Eukaryota</taxon>
        <taxon>Metazoa</taxon>
        <taxon>Spiralia</taxon>
        <taxon>Lophotrochozoa</taxon>
        <taxon>Mollusca</taxon>
        <taxon>Bivalvia</taxon>
        <taxon>Autobranchia</taxon>
        <taxon>Pteriomorphia</taxon>
        <taxon>Pectinida</taxon>
        <taxon>Pectinoidea</taxon>
        <taxon>Pectinidae</taxon>
        <taxon>Mizuhopecten</taxon>
    </lineage>
</organism>
<keyword evidence="4 8" id="KW-0812">Transmembrane</keyword>
<dbReference type="InterPro" id="IPR036058">
    <property type="entry name" value="Kazal_dom_sf"/>
</dbReference>
<evidence type="ECO:0000256" key="3">
    <source>
        <dbReference type="ARBA" id="ARBA00022475"/>
    </source>
</evidence>
<keyword evidence="8" id="KW-0813">Transport</keyword>
<evidence type="ECO:0000256" key="1">
    <source>
        <dbReference type="ARBA" id="ARBA00004651"/>
    </source>
</evidence>
<evidence type="ECO:0000313" key="10">
    <source>
        <dbReference type="EMBL" id="OWF36138.1"/>
    </source>
</evidence>
<gene>
    <name evidence="10" type="ORF">KP79_PYT03260</name>
</gene>
<keyword evidence="8" id="KW-0406">Ion transport</keyword>
<comment type="similarity">
    <text evidence="2 8">Belongs to the organo anion transporter (TC 2.A.60) family.</text>
</comment>
<feature type="transmembrane region" description="Helical" evidence="8">
    <location>
        <begin position="96"/>
        <end position="121"/>
    </location>
</feature>
<evidence type="ECO:0000256" key="2">
    <source>
        <dbReference type="ARBA" id="ARBA00009657"/>
    </source>
</evidence>
<dbReference type="OrthoDB" id="5062115at2759"/>
<comment type="caution">
    <text evidence="10">The sequence shown here is derived from an EMBL/GenBank/DDBJ whole genome shotgun (WGS) entry which is preliminary data.</text>
</comment>
<dbReference type="GO" id="GO:0016323">
    <property type="term" value="C:basolateral plasma membrane"/>
    <property type="evidence" value="ECO:0007669"/>
    <property type="project" value="TreeGrafter"/>
</dbReference>
<protein>
    <recommendedName>
        <fullName evidence="8">Solute carrier organic anion transporter family member</fullName>
    </recommendedName>
</protein>
<accession>A0A210PI14</accession>
<feature type="transmembrane region" description="Helical" evidence="8">
    <location>
        <begin position="133"/>
        <end position="153"/>
    </location>
</feature>
<dbReference type="Proteomes" id="UP000242188">
    <property type="component" value="Unassembled WGS sequence"/>
</dbReference>
<evidence type="ECO:0000256" key="6">
    <source>
        <dbReference type="ARBA" id="ARBA00023136"/>
    </source>
</evidence>
<dbReference type="InterPro" id="IPR002350">
    <property type="entry name" value="Kazal_dom"/>
</dbReference>
<keyword evidence="5 8" id="KW-1133">Transmembrane helix</keyword>
<dbReference type="AlphaFoldDB" id="A0A210PI14"/>
<dbReference type="GO" id="GO:0043252">
    <property type="term" value="P:sodium-independent organic anion transport"/>
    <property type="evidence" value="ECO:0007669"/>
    <property type="project" value="TreeGrafter"/>
</dbReference>
<feature type="transmembrane region" description="Helical" evidence="8">
    <location>
        <begin position="253"/>
        <end position="271"/>
    </location>
</feature>
<dbReference type="PANTHER" id="PTHR11388">
    <property type="entry name" value="ORGANIC ANION TRANSPORTER"/>
    <property type="match status" value="1"/>
</dbReference>
<keyword evidence="7" id="KW-1015">Disulfide bond</keyword>
<reference evidence="10 11" key="1">
    <citation type="journal article" date="2017" name="Nat. Ecol. Evol.">
        <title>Scallop genome provides insights into evolution of bilaterian karyotype and development.</title>
        <authorList>
            <person name="Wang S."/>
            <person name="Zhang J."/>
            <person name="Jiao W."/>
            <person name="Li J."/>
            <person name="Xun X."/>
            <person name="Sun Y."/>
            <person name="Guo X."/>
            <person name="Huan P."/>
            <person name="Dong B."/>
            <person name="Zhang L."/>
            <person name="Hu X."/>
            <person name="Sun X."/>
            <person name="Wang J."/>
            <person name="Zhao C."/>
            <person name="Wang Y."/>
            <person name="Wang D."/>
            <person name="Huang X."/>
            <person name="Wang R."/>
            <person name="Lv J."/>
            <person name="Li Y."/>
            <person name="Zhang Z."/>
            <person name="Liu B."/>
            <person name="Lu W."/>
            <person name="Hui Y."/>
            <person name="Liang J."/>
            <person name="Zhou Z."/>
            <person name="Hou R."/>
            <person name="Li X."/>
            <person name="Liu Y."/>
            <person name="Li H."/>
            <person name="Ning X."/>
            <person name="Lin Y."/>
            <person name="Zhao L."/>
            <person name="Xing Q."/>
            <person name="Dou J."/>
            <person name="Li Y."/>
            <person name="Mao J."/>
            <person name="Guo H."/>
            <person name="Dou H."/>
            <person name="Li T."/>
            <person name="Mu C."/>
            <person name="Jiang W."/>
            <person name="Fu Q."/>
            <person name="Fu X."/>
            <person name="Miao Y."/>
            <person name="Liu J."/>
            <person name="Yu Q."/>
            <person name="Li R."/>
            <person name="Liao H."/>
            <person name="Li X."/>
            <person name="Kong Y."/>
            <person name="Jiang Z."/>
            <person name="Chourrout D."/>
            <person name="Li R."/>
            <person name="Bao Z."/>
        </authorList>
    </citation>
    <scope>NUCLEOTIDE SEQUENCE [LARGE SCALE GENOMIC DNA]</scope>
    <source>
        <strain evidence="10 11">PY_sf001</strain>
    </source>
</reference>
<comment type="caution">
    <text evidence="8">Lacks conserved residue(s) required for the propagation of feature annotation.</text>
</comment>
<feature type="domain" description="Kazal-like" evidence="9">
    <location>
        <begin position="176"/>
        <end position="229"/>
    </location>
</feature>
<keyword evidence="11" id="KW-1185">Reference proteome</keyword>
<evidence type="ECO:0000256" key="5">
    <source>
        <dbReference type="ARBA" id="ARBA00022989"/>
    </source>
</evidence>
<dbReference type="InterPro" id="IPR036259">
    <property type="entry name" value="MFS_trans_sf"/>
</dbReference>
<feature type="transmembrane region" description="Helical" evidence="8">
    <location>
        <begin position="345"/>
        <end position="367"/>
    </location>
</feature>
<dbReference type="SUPFAM" id="SSF103473">
    <property type="entry name" value="MFS general substrate transporter"/>
    <property type="match status" value="1"/>
</dbReference>
<dbReference type="EMBL" id="NEDP02076671">
    <property type="protein sequence ID" value="OWF36138.1"/>
    <property type="molecule type" value="Genomic_DNA"/>
</dbReference>
<dbReference type="PROSITE" id="PS51465">
    <property type="entry name" value="KAZAL_2"/>
    <property type="match status" value="1"/>
</dbReference>
<dbReference type="Pfam" id="PF03137">
    <property type="entry name" value="OATP"/>
    <property type="match status" value="1"/>
</dbReference>
<evidence type="ECO:0000313" key="11">
    <source>
        <dbReference type="Proteomes" id="UP000242188"/>
    </source>
</evidence>
<dbReference type="Gene3D" id="1.20.1250.20">
    <property type="entry name" value="MFS general substrate transporter like domains"/>
    <property type="match status" value="1"/>
</dbReference>
<evidence type="ECO:0000259" key="9">
    <source>
        <dbReference type="PROSITE" id="PS51465"/>
    </source>
</evidence>
<comment type="subcellular location">
    <subcellularLocation>
        <location evidence="1 8">Cell membrane</location>
        <topology evidence="1 8">Multi-pass membrane protein</topology>
    </subcellularLocation>
</comment>
<keyword evidence="6 8" id="KW-0472">Membrane</keyword>
<keyword evidence="3" id="KW-1003">Cell membrane</keyword>
<dbReference type="GO" id="GO:0006811">
    <property type="term" value="P:monoatomic ion transport"/>
    <property type="evidence" value="ECO:0007669"/>
    <property type="project" value="UniProtKB-KW"/>
</dbReference>
<dbReference type="NCBIfam" id="TIGR00805">
    <property type="entry name" value="oat"/>
    <property type="match status" value="1"/>
</dbReference>
<evidence type="ECO:0000256" key="7">
    <source>
        <dbReference type="ARBA" id="ARBA00023157"/>
    </source>
</evidence>
<sequence>MVSVAIPMAAYGVELPAAKQVRDTRVSQMHNDHVIDSKSKEEIGSSLKDLPRSFWILLTNPAFMLITLAGAAEGLSTSGFATFMPKLIQNQFGTTAAWASILGGIVAVPGAAGGQLASGYLCKRLNLKVRGMLRLIIIVCLLAAILDVCVWIRCEQDTIVGVNSQYSISYTDKLPNLESRSCNSNCSCSSEFYQPVCSDQHVHYFSPCHAGCQGYNADRSKYTNCSCLTEYEGYSPQNASTTVTSGKCQESCLLLYIFLPVLLFAIFFRFAQSPPALSVTLRCIHDKQRTFALGIQWFVVRLMGTVPGPIMFGSVIDSSCLIWQEKCGEKTSCWIYDNALLSRNFFIIVFAVKITTSILFVIAYKLYKPPVEKSVSYVVSNGTKSGLSTLDDDSSCNGSEILDQQSTVTVL</sequence>
<dbReference type="InterPro" id="IPR004156">
    <property type="entry name" value="OATP"/>
</dbReference>